<comment type="caution">
    <text evidence="2">The sequence shown here is derived from an EMBL/GenBank/DDBJ whole genome shotgun (WGS) entry which is preliminary data.</text>
</comment>
<dbReference type="EMBL" id="JAGQHR010000026">
    <property type="protein sequence ID" value="MCA9726387.1"/>
    <property type="molecule type" value="Genomic_DNA"/>
</dbReference>
<reference evidence="2" key="2">
    <citation type="journal article" date="2021" name="Microbiome">
        <title>Successional dynamics and alternative stable states in a saline activated sludge microbial community over 9 years.</title>
        <authorList>
            <person name="Wang Y."/>
            <person name="Ye J."/>
            <person name="Ju F."/>
            <person name="Liu L."/>
            <person name="Boyd J.A."/>
            <person name="Deng Y."/>
            <person name="Parks D.H."/>
            <person name="Jiang X."/>
            <person name="Yin X."/>
            <person name="Woodcroft B.J."/>
            <person name="Tyson G.W."/>
            <person name="Hugenholtz P."/>
            <person name="Polz M.F."/>
            <person name="Zhang T."/>
        </authorList>
    </citation>
    <scope>NUCLEOTIDE SEQUENCE</scope>
    <source>
        <strain evidence="2">HKST-UBA01</strain>
    </source>
</reference>
<protein>
    <submittedName>
        <fullName evidence="2">Uncharacterized protein</fullName>
    </submittedName>
</protein>
<gene>
    <name evidence="2" type="ORF">KC729_01810</name>
</gene>
<feature type="transmembrane region" description="Helical" evidence="1">
    <location>
        <begin position="157"/>
        <end position="178"/>
    </location>
</feature>
<keyword evidence="1" id="KW-0812">Transmembrane</keyword>
<sequence>MLPIPIRSLLSARFSPFGIVLVEKSVERPGKHLCQGNLGTRASKQGSGTLETQFEGWIDAECNVIGDGRLVAFQRTGVHFDRSTPALDVACEAAAGIIGLGTVRRFRHTWAPVVPDPLGLAMLVSAMLHSVVLHPVVLDPAELFLPVFDLGMPVSAVLDLAVLVLAVLVLAVLVLAVFDLGMLDPAVLHAARTTMVRRISALGV</sequence>
<evidence type="ECO:0000256" key="1">
    <source>
        <dbReference type="SAM" id="Phobius"/>
    </source>
</evidence>
<name>A0A956RNI8_UNCEI</name>
<keyword evidence="1" id="KW-0472">Membrane</keyword>
<keyword evidence="1" id="KW-1133">Transmembrane helix</keyword>
<dbReference type="Proteomes" id="UP000697710">
    <property type="component" value="Unassembled WGS sequence"/>
</dbReference>
<proteinExistence type="predicted"/>
<organism evidence="2 3">
    <name type="scientific">Eiseniibacteriota bacterium</name>
    <dbReference type="NCBI Taxonomy" id="2212470"/>
    <lineage>
        <taxon>Bacteria</taxon>
        <taxon>Candidatus Eiseniibacteriota</taxon>
    </lineage>
</organism>
<evidence type="ECO:0000313" key="2">
    <source>
        <dbReference type="EMBL" id="MCA9726387.1"/>
    </source>
</evidence>
<evidence type="ECO:0000313" key="3">
    <source>
        <dbReference type="Proteomes" id="UP000697710"/>
    </source>
</evidence>
<dbReference type="AlphaFoldDB" id="A0A956RNI8"/>
<accession>A0A956RNI8</accession>
<reference evidence="2" key="1">
    <citation type="submission" date="2020-04" db="EMBL/GenBank/DDBJ databases">
        <authorList>
            <person name="Zhang T."/>
        </authorList>
    </citation>
    <scope>NUCLEOTIDE SEQUENCE</scope>
    <source>
        <strain evidence="2">HKST-UBA01</strain>
    </source>
</reference>